<comment type="caution">
    <text evidence="2">The sequence shown here is derived from an EMBL/GenBank/DDBJ whole genome shotgun (WGS) entry which is preliminary data.</text>
</comment>
<dbReference type="Gene3D" id="3.30.750.24">
    <property type="entry name" value="STAS domain"/>
    <property type="match status" value="1"/>
</dbReference>
<evidence type="ECO:0000313" key="3">
    <source>
        <dbReference type="Proteomes" id="UP000095329"/>
    </source>
</evidence>
<sequence>MTADGTGRPASRQAPPLVIESAVGGRAVLVFSGELEAHAVGPLEEKLGDPRLRDAAEWELRMHGLTRLDLPCAYALLRAATVRDTPAVLHVRGAHRGVRRSLREAGLDTVATFEG</sequence>
<dbReference type="eggNOG" id="ENOG5031SRD">
    <property type="taxonomic scope" value="Bacteria"/>
</dbReference>
<dbReference type="Proteomes" id="UP000095329">
    <property type="component" value="Unassembled WGS sequence"/>
</dbReference>
<gene>
    <name evidence="2" type="ORF">J116_002360</name>
</gene>
<reference evidence="2 3" key="1">
    <citation type="journal article" date="2013" name="Genome Announc.">
        <title>Genome Sequence of Streptomyces violaceusniger Strain SPC6, a Halotolerant Streptomycete That Exhibits Rapid Growth and Development.</title>
        <authorList>
            <person name="Chen X."/>
            <person name="Zhang B."/>
            <person name="Zhang W."/>
            <person name="Wu X."/>
            <person name="Zhang M."/>
            <person name="Chen T."/>
            <person name="Liu G."/>
            <person name="Dyson P."/>
        </authorList>
    </citation>
    <scope>NUCLEOTIDE SEQUENCE [LARGE SCALE GENOMIC DNA]</scope>
    <source>
        <strain evidence="2 3">SPC6</strain>
    </source>
</reference>
<dbReference type="EMBL" id="ASHX02000001">
    <property type="protein sequence ID" value="OEJ97798.1"/>
    <property type="molecule type" value="Genomic_DNA"/>
</dbReference>
<evidence type="ECO:0000259" key="1">
    <source>
        <dbReference type="Pfam" id="PF13466"/>
    </source>
</evidence>
<dbReference type="SUPFAM" id="SSF52091">
    <property type="entry name" value="SpoIIaa-like"/>
    <property type="match status" value="1"/>
</dbReference>
<dbReference type="Pfam" id="PF13466">
    <property type="entry name" value="STAS_2"/>
    <property type="match status" value="1"/>
</dbReference>
<evidence type="ECO:0000313" key="2">
    <source>
        <dbReference type="EMBL" id="OEJ97798.1"/>
    </source>
</evidence>
<dbReference type="InterPro" id="IPR058548">
    <property type="entry name" value="MlaB-like_STAS"/>
</dbReference>
<keyword evidence="3" id="KW-1185">Reference proteome</keyword>
<organism evidence="2 3">
    <name type="scientific">Streptomyces thermolilacinus SPC6</name>
    <dbReference type="NCBI Taxonomy" id="1306406"/>
    <lineage>
        <taxon>Bacteria</taxon>
        <taxon>Bacillati</taxon>
        <taxon>Actinomycetota</taxon>
        <taxon>Actinomycetes</taxon>
        <taxon>Kitasatosporales</taxon>
        <taxon>Streptomycetaceae</taxon>
        <taxon>Streptomyces</taxon>
    </lineage>
</organism>
<feature type="domain" description="MlaB-like STAS" evidence="1">
    <location>
        <begin position="29"/>
        <end position="108"/>
    </location>
</feature>
<dbReference type="InterPro" id="IPR036513">
    <property type="entry name" value="STAS_dom_sf"/>
</dbReference>
<dbReference type="AlphaFoldDB" id="A0A1D3DZR7"/>
<proteinExistence type="predicted"/>
<name>A0A1D3DZR7_9ACTN</name>
<protein>
    <recommendedName>
        <fullName evidence="1">MlaB-like STAS domain-containing protein</fullName>
    </recommendedName>
</protein>
<accession>A0A1D3DZR7</accession>
<dbReference type="STRING" id="1306406.J116_002360"/>